<dbReference type="InterPro" id="IPR000742">
    <property type="entry name" value="EGF"/>
</dbReference>
<accession>A0A3M6T8A8</accession>
<reference evidence="4 5" key="1">
    <citation type="journal article" date="2018" name="Sci. Rep.">
        <title>Comparative analysis of the Pocillopora damicornis genome highlights role of immune system in coral evolution.</title>
        <authorList>
            <person name="Cunning R."/>
            <person name="Bay R.A."/>
            <person name="Gillette P."/>
            <person name="Baker A.C."/>
            <person name="Traylor-Knowles N."/>
        </authorList>
    </citation>
    <scope>NUCLEOTIDE SEQUENCE [LARGE SCALE GENOMIC DNA]</scope>
    <source>
        <strain evidence="4">RSMAS</strain>
        <tissue evidence="4">Whole animal</tissue>
    </source>
</reference>
<dbReference type="SUPFAM" id="SSF57196">
    <property type="entry name" value="EGF/Laminin"/>
    <property type="match status" value="1"/>
</dbReference>
<keyword evidence="5" id="KW-1185">Reference proteome</keyword>
<evidence type="ECO:0000313" key="4">
    <source>
        <dbReference type="EMBL" id="RMX37637.1"/>
    </source>
</evidence>
<sequence length="219" mass="23852">MQGHVIRSMEVPHEGSCKVICYTEPNCVSINVRPATQEGKYICELNNATGESESSSVLQSKEGHIFVSIENTCSSSPCYNNGTCQAGYTDKGFRCKCPLGFTGTYCKKACSFDFEDGIGGWERRGTAFICQPTFGDNPAKRNRENARQQGDWWIGGGAENRPSENDPAGRQYSNDPDAPLGTLISPCFRIVGRDISTNKEQSLGGALNQAYPDTPPSEL</sequence>
<feature type="disulfide bond" evidence="1">
    <location>
        <begin position="78"/>
        <end position="95"/>
    </location>
</feature>
<comment type="caution">
    <text evidence="1">Lacks conserved residue(s) required for the propagation of feature annotation.</text>
</comment>
<evidence type="ECO:0000313" key="5">
    <source>
        <dbReference type="Proteomes" id="UP000275408"/>
    </source>
</evidence>
<dbReference type="PROSITE" id="PS50026">
    <property type="entry name" value="EGF_3"/>
    <property type="match status" value="1"/>
</dbReference>
<protein>
    <recommendedName>
        <fullName evidence="3">EGF-like domain-containing protein</fullName>
    </recommendedName>
</protein>
<evidence type="ECO:0000259" key="3">
    <source>
        <dbReference type="PROSITE" id="PS50026"/>
    </source>
</evidence>
<keyword evidence="1" id="KW-0245">EGF-like domain</keyword>
<name>A0A3M6T8A8_POCDA</name>
<feature type="region of interest" description="Disordered" evidence="2">
    <location>
        <begin position="139"/>
        <end position="178"/>
    </location>
</feature>
<evidence type="ECO:0000256" key="2">
    <source>
        <dbReference type="SAM" id="MobiDB-lite"/>
    </source>
</evidence>
<dbReference type="Proteomes" id="UP000275408">
    <property type="component" value="Unassembled WGS sequence"/>
</dbReference>
<dbReference type="PROSITE" id="PS00022">
    <property type="entry name" value="EGF_1"/>
    <property type="match status" value="1"/>
</dbReference>
<dbReference type="CDD" id="cd00054">
    <property type="entry name" value="EGF_CA"/>
    <property type="match status" value="1"/>
</dbReference>
<proteinExistence type="predicted"/>
<dbReference type="OrthoDB" id="5985990at2759"/>
<feature type="domain" description="EGF-like" evidence="3">
    <location>
        <begin position="69"/>
        <end position="107"/>
    </location>
</feature>
<comment type="caution">
    <text evidence="4">The sequence shown here is derived from an EMBL/GenBank/DDBJ whole genome shotgun (WGS) entry which is preliminary data.</text>
</comment>
<dbReference type="SMART" id="SM00181">
    <property type="entry name" value="EGF"/>
    <property type="match status" value="1"/>
</dbReference>
<feature type="disulfide bond" evidence="1">
    <location>
        <begin position="97"/>
        <end position="106"/>
    </location>
</feature>
<dbReference type="AlphaFoldDB" id="A0A3M6T8A8"/>
<evidence type="ECO:0000256" key="1">
    <source>
        <dbReference type="PROSITE-ProRule" id="PRU00076"/>
    </source>
</evidence>
<organism evidence="4 5">
    <name type="scientific">Pocillopora damicornis</name>
    <name type="common">Cauliflower coral</name>
    <name type="synonym">Millepora damicornis</name>
    <dbReference type="NCBI Taxonomy" id="46731"/>
    <lineage>
        <taxon>Eukaryota</taxon>
        <taxon>Metazoa</taxon>
        <taxon>Cnidaria</taxon>
        <taxon>Anthozoa</taxon>
        <taxon>Hexacorallia</taxon>
        <taxon>Scleractinia</taxon>
        <taxon>Astrocoeniina</taxon>
        <taxon>Pocilloporidae</taxon>
        <taxon>Pocillopora</taxon>
    </lineage>
</organism>
<keyword evidence="1" id="KW-1015">Disulfide bond</keyword>
<feature type="non-terminal residue" evidence="4">
    <location>
        <position position="219"/>
    </location>
</feature>
<dbReference type="Gene3D" id="2.10.25.10">
    <property type="entry name" value="Laminin"/>
    <property type="match status" value="1"/>
</dbReference>
<dbReference type="EMBL" id="RCHS01004090">
    <property type="protein sequence ID" value="RMX37637.1"/>
    <property type="molecule type" value="Genomic_DNA"/>
</dbReference>
<gene>
    <name evidence="4" type="ORF">pdam_00023811</name>
</gene>
<dbReference type="Pfam" id="PF00008">
    <property type="entry name" value="EGF"/>
    <property type="match status" value="1"/>
</dbReference>